<dbReference type="InterPro" id="IPR037066">
    <property type="entry name" value="Plug_dom_sf"/>
</dbReference>
<keyword evidence="4 8" id="KW-0812">Transmembrane</keyword>
<keyword evidence="5 9" id="KW-0798">TonB box</keyword>
<dbReference type="eggNOG" id="COG4773">
    <property type="taxonomic scope" value="Bacteria"/>
</dbReference>
<keyword evidence="3 8" id="KW-1134">Transmembrane beta strand</keyword>
<evidence type="ECO:0000256" key="10">
    <source>
        <dbReference type="SAM" id="SignalP"/>
    </source>
</evidence>
<evidence type="ECO:0000259" key="11">
    <source>
        <dbReference type="Pfam" id="PF00593"/>
    </source>
</evidence>
<dbReference type="PROSITE" id="PS52016">
    <property type="entry name" value="TONB_DEPENDENT_REC_3"/>
    <property type="match status" value="1"/>
</dbReference>
<evidence type="ECO:0000256" key="8">
    <source>
        <dbReference type="PROSITE-ProRule" id="PRU01360"/>
    </source>
</evidence>
<dbReference type="PANTHER" id="PTHR30069:SF39">
    <property type="entry name" value="BLL6183 PROTEIN"/>
    <property type="match status" value="1"/>
</dbReference>
<protein>
    <submittedName>
        <fullName evidence="13">TonB-dependent receptor</fullName>
    </submittedName>
</protein>
<keyword evidence="10" id="KW-0732">Signal</keyword>
<dbReference type="InterPro" id="IPR039426">
    <property type="entry name" value="TonB-dep_rcpt-like"/>
</dbReference>
<feature type="domain" description="TonB-dependent receptor-like beta-barrel" evidence="11">
    <location>
        <begin position="263"/>
        <end position="727"/>
    </location>
</feature>
<evidence type="ECO:0000313" key="13">
    <source>
        <dbReference type="EMBL" id="ABQ30115.1"/>
    </source>
</evidence>
<dbReference type="InterPro" id="IPR036942">
    <property type="entry name" value="Beta-barrel_TonB_sf"/>
</dbReference>
<dbReference type="GO" id="GO:0009279">
    <property type="term" value="C:cell outer membrane"/>
    <property type="evidence" value="ECO:0007669"/>
    <property type="project" value="UniProtKB-SubCell"/>
</dbReference>
<keyword evidence="14" id="KW-1185">Reference proteome</keyword>
<dbReference type="AlphaFoldDB" id="A5FWY3"/>
<evidence type="ECO:0000313" key="14">
    <source>
        <dbReference type="Proteomes" id="UP000000245"/>
    </source>
</evidence>
<evidence type="ECO:0000256" key="5">
    <source>
        <dbReference type="ARBA" id="ARBA00023077"/>
    </source>
</evidence>
<accession>A5FWY3</accession>
<dbReference type="InterPro" id="IPR012910">
    <property type="entry name" value="Plug_dom"/>
</dbReference>
<name>A5FWY3_ACICJ</name>
<sequence>MIRRLTFCLPLLGAFAPAALAQVVPSASIVRVPRVNVIAATPLPGSAISRDRLPQATHVLGPAEIDRTGIPSLTGAILAAVPSASINDVDGNSFQPDINFHGFTASPVTGTAEGVAVYLDGMRFNDPFGDTVNWDLIPPEAIRSASLQPANPAFGLNALGGALDVTLKNGFTAPGGVVTLSGGSYGRMAGSLEYGVHHGGTAAYLAADVIHDSGFRQTQTSRLARIYADLGWRNARTELHLGVIAADNALGNPGATPVQALNYDIASIFSGPNTVYNKYIATRATARYALNGDTALDALAYFADLSQRLPNGVTEELAACPGQPGILCNAGTSDVVTTRGGAAVPDFLNGGIYSGLVNEGIDQQAYGASVQLINDSRLLRHPNHLTIGASFDGSNTMFNAFTQIGGITPVTHLFIGPGVTVDQPADGVNPVQVATTTRYFGLFFNDVFTLAPRLDLTLAGRFNNAEIDLADKLGGPVSGHHAYDRFNPQIGLTWHALKTLDLYGSVDETNRNPTPTELSCASAANPCSLLNFFVGDPNLKQVVARTFELGARFHLARFAGGTLRWNVDLFRTDVHDDIIYQSTLYNPNLQYYTNSGNTRRQGIEANLVYATPRLNLRLGFAHIDATFQNALTLNSPSNPAADANGEIHVVPGDRIPGIPANRGTIDLSYQLTERLLLGTTAILQSSQYRFGDEANLTKPVGGYAVFNVYASYKLTPRVTVFAMVDNVTNRSYQTYGGFGPVSDVPWNFVPGGVTDPRTANPGRPIAGYGGVRMTF</sequence>
<evidence type="ECO:0000256" key="7">
    <source>
        <dbReference type="ARBA" id="ARBA00023237"/>
    </source>
</evidence>
<proteinExistence type="inferred from homology"/>
<evidence type="ECO:0000256" key="1">
    <source>
        <dbReference type="ARBA" id="ARBA00004571"/>
    </source>
</evidence>
<dbReference type="Pfam" id="PF07715">
    <property type="entry name" value="Plug"/>
    <property type="match status" value="1"/>
</dbReference>
<comment type="subcellular location">
    <subcellularLocation>
        <location evidence="1 8">Cell outer membrane</location>
        <topology evidence="1 8">Multi-pass membrane protein</topology>
    </subcellularLocation>
</comment>
<dbReference type="PANTHER" id="PTHR30069">
    <property type="entry name" value="TONB-DEPENDENT OUTER MEMBRANE RECEPTOR"/>
    <property type="match status" value="1"/>
</dbReference>
<evidence type="ECO:0000259" key="12">
    <source>
        <dbReference type="Pfam" id="PF07715"/>
    </source>
</evidence>
<dbReference type="Pfam" id="PF00593">
    <property type="entry name" value="TonB_dep_Rec_b-barrel"/>
    <property type="match status" value="1"/>
</dbReference>
<dbReference type="KEGG" id="acr:Acry_0896"/>
<keyword evidence="13" id="KW-0675">Receptor</keyword>
<dbReference type="GO" id="GO:0044718">
    <property type="term" value="P:siderophore transmembrane transport"/>
    <property type="evidence" value="ECO:0007669"/>
    <property type="project" value="TreeGrafter"/>
</dbReference>
<evidence type="ECO:0000256" key="6">
    <source>
        <dbReference type="ARBA" id="ARBA00023136"/>
    </source>
</evidence>
<feature type="chain" id="PRO_5002681312" evidence="10">
    <location>
        <begin position="22"/>
        <end position="775"/>
    </location>
</feature>
<keyword evidence="6 8" id="KW-0472">Membrane</keyword>
<evidence type="ECO:0000256" key="4">
    <source>
        <dbReference type="ARBA" id="ARBA00022692"/>
    </source>
</evidence>
<feature type="domain" description="TonB-dependent receptor plug" evidence="12">
    <location>
        <begin position="52"/>
        <end position="162"/>
    </location>
</feature>
<dbReference type="RefSeq" id="WP_007421347.1">
    <property type="nucleotide sequence ID" value="NC_009484.1"/>
</dbReference>
<evidence type="ECO:0000256" key="3">
    <source>
        <dbReference type="ARBA" id="ARBA00022452"/>
    </source>
</evidence>
<keyword evidence="2 8" id="KW-0813">Transport</keyword>
<keyword evidence="7 8" id="KW-0998">Cell outer membrane</keyword>
<dbReference type="InterPro" id="IPR000531">
    <property type="entry name" value="Beta-barrel_TonB"/>
</dbReference>
<evidence type="ECO:0000256" key="9">
    <source>
        <dbReference type="RuleBase" id="RU003357"/>
    </source>
</evidence>
<gene>
    <name evidence="13" type="ordered locus">Acry_0896</name>
</gene>
<dbReference type="Gene3D" id="2.170.130.10">
    <property type="entry name" value="TonB-dependent receptor, plug domain"/>
    <property type="match status" value="1"/>
</dbReference>
<dbReference type="Gene3D" id="2.40.170.20">
    <property type="entry name" value="TonB-dependent receptor, beta-barrel domain"/>
    <property type="match status" value="1"/>
</dbReference>
<evidence type="ECO:0000256" key="2">
    <source>
        <dbReference type="ARBA" id="ARBA00022448"/>
    </source>
</evidence>
<dbReference type="STRING" id="349163.Acry_0896"/>
<dbReference type="GO" id="GO:0015344">
    <property type="term" value="F:siderophore uptake transmembrane transporter activity"/>
    <property type="evidence" value="ECO:0007669"/>
    <property type="project" value="TreeGrafter"/>
</dbReference>
<reference evidence="13 14" key="1">
    <citation type="submission" date="2007-05" db="EMBL/GenBank/DDBJ databases">
        <title>Complete sequence of chromosome of Acidiphilium cryptum JF-5.</title>
        <authorList>
            <consortium name="US DOE Joint Genome Institute"/>
            <person name="Copeland A."/>
            <person name="Lucas S."/>
            <person name="Lapidus A."/>
            <person name="Barry K."/>
            <person name="Detter J.C."/>
            <person name="Glavina del Rio T."/>
            <person name="Hammon N."/>
            <person name="Israni S."/>
            <person name="Dalin E."/>
            <person name="Tice H."/>
            <person name="Pitluck S."/>
            <person name="Sims D."/>
            <person name="Brettin T."/>
            <person name="Bruce D."/>
            <person name="Han C."/>
            <person name="Schmutz J."/>
            <person name="Larimer F."/>
            <person name="Land M."/>
            <person name="Hauser L."/>
            <person name="Kyrpides N."/>
            <person name="Kim E."/>
            <person name="Magnuson T."/>
            <person name="Richardson P."/>
        </authorList>
    </citation>
    <scope>NUCLEOTIDE SEQUENCE [LARGE SCALE GENOMIC DNA]</scope>
    <source>
        <strain evidence="13 14">JF-5</strain>
    </source>
</reference>
<dbReference type="SUPFAM" id="SSF56935">
    <property type="entry name" value="Porins"/>
    <property type="match status" value="1"/>
</dbReference>
<dbReference type="EMBL" id="CP000697">
    <property type="protein sequence ID" value="ABQ30115.1"/>
    <property type="molecule type" value="Genomic_DNA"/>
</dbReference>
<organism evidence="13 14">
    <name type="scientific">Acidiphilium cryptum (strain JF-5)</name>
    <dbReference type="NCBI Taxonomy" id="349163"/>
    <lineage>
        <taxon>Bacteria</taxon>
        <taxon>Pseudomonadati</taxon>
        <taxon>Pseudomonadota</taxon>
        <taxon>Alphaproteobacteria</taxon>
        <taxon>Acetobacterales</taxon>
        <taxon>Acidocellaceae</taxon>
        <taxon>Acidiphilium</taxon>
    </lineage>
</organism>
<dbReference type="Proteomes" id="UP000000245">
    <property type="component" value="Chromosome"/>
</dbReference>
<dbReference type="HOGENOM" id="CLU_008654_0_0_5"/>
<comment type="similarity">
    <text evidence="8 9">Belongs to the TonB-dependent receptor family.</text>
</comment>
<feature type="signal peptide" evidence="10">
    <location>
        <begin position="1"/>
        <end position="21"/>
    </location>
</feature>